<reference evidence="2" key="1">
    <citation type="journal article" date="2019" name="Philos. Trans. R. Soc. Lond., B, Biol. Sci.">
        <title>Targeted metagenomic recovery of four divergent viruses reveals shared and distinctive characteristics of giant viruses of marine eukaryotes.</title>
        <authorList>
            <person name="Needham D.M."/>
            <person name="Poirier C."/>
            <person name="Hehenberger E."/>
            <person name="Jimenez V."/>
            <person name="Swalwell J.E."/>
            <person name="Santoro A.E."/>
            <person name="Worden A.Z."/>
        </authorList>
    </citation>
    <scope>NUCLEOTIDE SEQUENCE</scope>
    <source>
        <strain evidence="2">OPacV-421</strain>
    </source>
</reference>
<evidence type="ECO:0000313" key="2">
    <source>
        <dbReference type="EMBL" id="QFG74836.1"/>
    </source>
</evidence>
<name>A0A5J6VKU8_9VIRU</name>
<dbReference type="EMBL" id="MN448294">
    <property type="protein sequence ID" value="QFG74836.1"/>
    <property type="molecule type" value="Genomic_DNA"/>
</dbReference>
<accession>A0A5J6VKU8</accession>
<feature type="compositionally biased region" description="Pro residues" evidence="1">
    <location>
        <begin position="86"/>
        <end position="96"/>
    </location>
</feature>
<proteinExistence type="predicted"/>
<protein>
    <submittedName>
        <fullName evidence="2">Uncharacterized protein</fullName>
    </submittedName>
</protein>
<feature type="region of interest" description="Disordered" evidence="1">
    <location>
        <begin position="81"/>
        <end position="103"/>
    </location>
</feature>
<sequence length="229" mass="26467">MSFSTNKNKELLWNTLIEVGAFNNIKEEKLTQVKQTFSNMHTSLISSENKMSLIDLNKQFTLTMVKYLSTLKEKPIIKQVYASEQPPNPPQKPNPNPNLTLKYKNTFDKKQPQKVSFKDEELDAPIKNIDDLMLKMQKERNLELPSKQDIKKAEQWLNANKQSNNLIEPTNPTINKPDNNTNNIISHENPTINTETNHFLNKLKKEPTIEERLSAIEKDILSIKKKLGI</sequence>
<evidence type="ECO:0000256" key="1">
    <source>
        <dbReference type="SAM" id="MobiDB-lite"/>
    </source>
</evidence>
<organism evidence="2">
    <name type="scientific">Megaviridae environmental sample</name>
    <dbReference type="NCBI Taxonomy" id="1737588"/>
    <lineage>
        <taxon>Viruses</taxon>
        <taxon>Varidnaviria</taxon>
        <taxon>Bamfordvirae</taxon>
        <taxon>Nucleocytoviricota</taxon>
        <taxon>Megaviricetes</taxon>
        <taxon>Imitervirales</taxon>
        <taxon>Mimiviridae</taxon>
        <taxon>environmental samples</taxon>
    </lineage>
</organism>